<name>X1KYR4_9ZZZZ</name>
<dbReference type="EMBL" id="BARV01011791">
    <property type="protein sequence ID" value="GAI12222.1"/>
    <property type="molecule type" value="Genomic_DNA"/>
</dbReference>
<dbReference type="AlphaFoldDB" id="X1KYR4"/>
<gene>
    <name evidence="1" type="ORF">S06H3_22172</name>
</gene>
<protein>
    <submittedName>
        <fullName evidence="1">Uncharacterized protein</fullName>
    </submittedName>
</protein>
<reference evidence="1" key="1">
    <citation type="journal article" date="2014" name="Front. Microbiol.">
        <title>High frequency of phylogenetically diverse reductive dehalogenase-homologous genes in deep subseafloor sedimentary metagenomes.</title>
        <authorList>
            <person name="Kawai M."/>
            <person name="Futagami T."/>
            <person name="Toyoda A."/>
            <person name="Takaki Y."/>
            <person name="Nishi S."/>
            <person name="Hori S."/>
            <person name="Arai W."/>
            <person name="Tsubouchi T."/>
            <person name="Morono Y."/>
            <person name="Uchiyama I."/>
            <person name="Ito T."/>
            <person name="Fujiyama A."/>
            <person name="Inagaki F."/>
            <person name="Takami H."/>
        </authorList>
    </citation>
    <scope>NUCLEOTIDE SEQUENCE</scope>
    <source>
        <strain evidence="1">Expedition CK06-06</strain>
    </source>
</reference>
<dbReference type="Gene3D" id="2.120.10.70">
    <property type="entry name" value="Fucose-specific lectin"/>
    <property type="match status" value="1"/>
</dbReference>
<evidence type="ECO:0000313" key="1">
    <source>
        <dbReference type="EMBL" id="GAI12222.1"/>
    </source>
</evidence>
<feature type="non-terminal residue" evidence="1">
    <location>
        <position position="1"/>
    </location>
</feature>
<proteinExistence type="predicted"/>
<organism evidence="1">
    <name type="scientific">marine sediment metagenome</name>
    <dbReference type="NCBI Taxonomy" id="412755"/>
    <lineage>
        <taxon>unclassified sequences</taxon>
        <taxon>metagenomes</taxon>
        <taxon>ecological metagenomes</taxon>
    </lineage>
</organism>
<accession>X1KYR4</accession>
<sequence length="233" mass="24297">IDNTGAGTSTNKTYKVQYDHNDGRWTDLAFGGAPSSNSGATTSDWNATTVDAGGNVGEYPSIAIGTDGYPVISYYNASTIALMVAKCNNADCTAVSTTTLDSGGDVGQYTSIAIGTDGYPVISYYDNTLRALKVYHCTTTDCSGGNAYIVDDPDNYVGKVTSIAIGTDGYPVISYLDSSAKDLKVFHCTSTDCSGGEAYTVATVGTTFIYVDQTSIAIGNDGYPVISYSNSVD</sequence>
<comment type="caution">
    <text evidence="1">The sequence shown here is derived from an EMBL/GenBank/DDBJ whole genome shotgun (WGS) entry which is preliminary data.</text>
</comment>
<feature type="non-terminal residue" evidence="1">
    <location>
        <position position="233"/>
    </location>
</feature>